<evidence type="ECO:0000313" key="2">
    <source>
        <dbReference type="EMBL" id="HAW76905.1"/>
    </source>
</evidence>
<protein>
    <recommendedName>
        <fullName evidence="4">Large polyvalent protein associated domain-containing protein</fullName>
    </recommendedName>
</protein>
<evidence type="ECO:0000256" key="1">
    <source>
        <dbReference type="SAM" id="MobiDB-lite"/>
    </source>
</evidence>
<gene>
    <name evidence="2" type="ORF">DCW74_14375</name>
</gene>
<reference evidence="2 3" key="1">
    <citation type="journal article" date="2018" name="Nat. Biotechnol.">
        <title>A standardized bacterial taxonomy based on genome phylogeny substantially revises the tree of life.</title>
        <authorList>
            <person name="Parks D.H."/>
            <person name="Chuvochina M."/>
            <person name="Waite D.W."/>
            <person name="Rinke C."/>
            <person name="Skarshewski A."/>
            <person name="Chaumeil P.A."/>
            <person name="Hugenholtz P."/>
        </authorList>
    </citation>
    <scope>NUCLEOTIDE SEQUENCE [LARGE SCALE GENOMIC DNA]</scope>
    <source>
        <strain evidence="2">UBA11978</strain>
    </source>
</reference>
<proteinExistence type="predicted"/>
<dbReference type="AlphaFoldDB" id="A0A350P6I8"/>
<comment type="caution">
    <text evidence="2">The sequence shown here is derived from an EMBL/GenBank/DDBJ whole genome shotgun (WGS) entry which is preliminary data.</text>
</comment>
<sequence length="761" mass="82174">MKEVTDPETLKKIQAARTGGGQTRTAVTDPKIIAQIEAKRKGSLERFTDSGLSSLEQGARDLRGMVGDAAEFIEKSFTGEGRFDPAIAESGELGDNLEGTTLGQSARIAGAYALTPDPFAIADVAEKTLPGAKVSIDKFKNPVIEWNGNKYYINRPGASSSDAAKFVADLAQFYPAAKIASTFASLFARAGISIPLFAGTSVAQDLAAGQLGSEQGVDIGRAGMAGLGGMFGEVLAPVVLRGWRALFGNRRFYRNGRLTPEGEAAARQANLNPDDLGAAEAQIFGANLRYASDRYSQEAPSVAAGMTQSGEFNVPLSRGQRTQDPAQLRRESLAMQGASTDDAQRAMLAADETQQQNLARAADDIANELNIESRMGGTRGAAEALQTRVQQAAEAARKEGSDAFEQVKIADQPTFQGQSVIDMRNQMVNNFREEFSFSYDPKLQPRVANLINALKRFSPKIVERRKTPFFLPELERFRRIMNKQIDGATGQEQTMLISLRNDFDSWMDSAIEKAMIEGDTEVINQLKRARGLWANYRQKFGVTGSGDAGGKFIQKLLDPRTTPEEVAKGLFGLTRIYPSNSSRVIAKLQEALGDQGMAEVREMGWTTIVDKAVTDSVQGGNRRMSPQKFVTAFKKALKENFSALQLLYSPDELAKMRRFAGLAERAIRPTTNPSGTTAGMSTAIRDFAKQYFTVLGFTQGLGAGVATRVGLDAAEKVVGAGQARRMLNPRDPRGRLPLVPAALGGGGSSAESNRPEPPIAR</sequence>
<evidence type="ECO:0008006" key="4">
    <source>
        <dbReference type="Google" id="ProtNLM"/>
    </source>
</evidence>
<accession>A0A350P6I8</accession>
<name>A0A350P6I8_9ALTE</name>
<dbReference type="Proteomes" id="UP000263517">
    <property type="component" value="Unassembled WGS sequence"/>
</dbReference>
<organism evidence="2 3">
    <name type="scientific">Alteromonas australica</name>
    <dbReference type="NCBI Taxonomy" id="589873"/>
    <lineage>
        <taxon>Bacteria</taxon>
        <taxon>Pseudomonadati</taxon>
        <taxon>Pseudomonadota</taxon>
        <taxon>Gammaproteobacteria</taxon>
        <taxon>Alteromonadales</taxon>
        <taxon>Alteromonadaceae</taxon>
        <taxon>Alteromonas/Salinimonas group</taxon>
        <taxon>Alteromonas</taxon>
    </lineage>
</organism>
<feature type="region of interest" description="Disordered" evidence="1">
    <location>
        <begin position="724"/>
        <end position="761"/>
    </location>
</feature>
<evidence type="ECO:0000313" key="3">
    <source>
        <dbReference type="Proteomes" id="UP000263517"/>
    </source>
</evidence>
<dbReference type="EMBL" id="DNAN01000505">
    <property type="protein sequence ID" value="HAW76905.1"/>
    <property type="molecule type" value="Genomic_DNA"/>
</dbReference>